<protein>
    <submittedName>
        <fullName evidence="1">Uncharacterized protein</fullName>
    </submittedName>
</protein>
<sequence length="131" mass="14335">TDLLPAINVVHAATGLPLLSPTELRAVLTGLSADLEQQPFHLAETGKRVRDRCREGEHAVSRADVGFVLKGILLGGHSFGEGVNDPKRLALSFVNSVRELCRREQLQLDDQQVSQLREWAKRASDSRGGDV</sequence>
<gene>
    <name evidence="1" type="ORF">LDC_2840</name>
</gene>
<proteinExistence type="predicted"/>
<organism evidence="1">
    <name type="scientific">sediment metagenome</name>
    <dbReference type="NCBI Taxonomy" id="749907"/>
    <lineage>
        <taxon>unclassified sequences</taxon>
        <taxon>metagenomes</taxon>
        <taxon>ecological metagenomes</taxon>
    </lineage>
</organism>
<reference evidence="1" key="2">
    <citation type="journal article" date="2011" name="Microb. Ecol.">
        <title>Taxonomic and Functional Metagenomic Profiling of the Microbial Community in the Anoxic Sediment of a Sub-saline Shallow Lake (Laguna de Carrizo, Central Spain).</title>
        <authorList>
            <person name="Ferrer M."/>
            <person name="Guazzaroni M.E."/>
            <person name="Richter M."/>
            <person name="Garcia-Salamanca A."/>
            <person name="Yarza P."/>
            <person name="Suarez-Suarez A."/>
            <person name="Solano J."/>
            <person name="Alcaide M."/>
            <person name="van Dillewijn P."/>
            <person name="Molina-Henares M.A."/>
            <person name="Lopez-Cortes N."/>
            <person name="Al-Ramahi Y."/>
            <person name="Guerrero C."/>
            <person name="Acosta A."/>
            <person name="de Eugenio L.I."/>
            <person name="Martinez V."/>
            <person name="Marques S."/>
            <person name="Rojo F."/>
            <person name="Santero E."/>
            <person name="Genilloud O."/>
            <person name="Perez-Perez J."/>
            <person name="Rossello-Mora R."/>
            <person name="Ramos J.L."/>
        </authorList>
    </citation>
    <scope>NUCLEOTIDE SEQUENCE</scope>
</reference>
<feature type="non-terminal residue" evidence="1">
    <location>
        <position position="1"/>
    </location>
</feature>
<comment type="caution">
    <text evidence="1">The sequence shown here is derived from an EMBL/GenBank/DDBJ whole genome shotgun (WGS) entry which is preliminary data.</text>
</comment>
<name>D9PMR1_9ZZZZ</name>
<evidence type="ECO:0000313" key="1">
    <source>
        <dbReference type="EMBL" id="EFK95150.1"/>
    </source>
</evidence>
<dbReference type="EMBL" id="ADZX01000866">
    <property type="protein sequence ID" value="EFK95150.1"/>
    <property type="molecule type" value="Genomic_DNA"/>
</dbReference>
<accession>D9PMR1</accession>
<dbReference type="AlphaFoldDB" id="D9PMR1"/>
<reference evidence="1" key="1">
    <citation type="submission" date="2010-07" db="EMBL/GenBank/DDBJ databases">
        <authorList>
            <consortium name="CONSOLIDER consortium CSD2007-00005"/>
            <person name="Guazzaroni M.-E."/>
            <person name="Richter M."/>
            <person name="Garcia-Salamanca A."/>
            <person name="Yarza P."/>
            <person name="Ferrer M."/>
        </authorList>
    </citation>
    <scope>NUCLEOTIDE SEQUENCE</scope>
</reference>